<evidence type="ECO:0000313" key="3">
    <source>
        <dbReference type="Proteomes" id="UP001596422"/>
    </source>
</evidence>
<dbReference type="Proteomes" id="UP001596422">
    <property type="component" value="Unassembled WGS sequence"/>
</dbReference>
<dbReference type="EMBL" id="JBHSWE010000001">
    <property type="protein sequence ID" value="MFC6673973.1"/>
    <property type="molecule type" value="Genomic_DNA"/>
</dbReference>
<organism evidence="2 3">
    <name type="scientific">Marinobacterium aestuariivivens</name>
    <dbReference type="NCBI Taxonomy" id="1698799"/>
    <lineage>
        <taxon>Bacteria</taxon>
        <taxon>Pseudomonadati</taxon>
        <taxon>Pseudomonadota</taxon>
        <taxon>Gammaproteobacteria</taxon>
        <taxon>Oceanospirillales</taxon>
        <taxon>Oceanospirillaceae</taxon>
        <taxon>Marinobacterium</taxon>
    </lineage>
</organism>
<dbReference type="RefSeq" id="WP_379907228.1">
    <property type="nucleotide sequence ID" value="NZ_JBHSWE010000001.1"/>
</dbReference>
<evidence type="ECO:0000313" key="2">
    <source>
        <dbReference type="EMBL" id="MFC6673973.1"/>
    </source>
</evidence>
<dbReference type="Gene3D" id="3.20.20.140">
    <property type="entry name" value="Metal-dependent hydrolases"/>
    <property type="match status" value="1"/>
</dbReference>
<proteinExistence type="predicted"/>
<keyword evidence="3" id="KW-1185">Reference proteome</keyword>
<dbReference type="EMBL" id="JBHSWE010000001">
    <property type="protein sequence ID" value="MFC6668692.1"/>
    <property type="molecule type" value="Genomic_DNA"/>
</dbReference>
<name>A0ABW2A918_9GAMM</name>
<dbReference type="InterPro" id="IPR011059">
    <property type="entry name" value="Metal-dep_hydrolase_composite"/>
</dbReference>
<reference evidence="2" key="1">
    <citation type="journal article" date="2014" name="Int. J. Syst. Evol. Microbiol.">
        <title>Complete genome of a new Firmicutes species belonging to the dominant human colonic microbiota ('Ruminococcus bicirculans') reveals two chromosomes and a selective capacity to utilize plant glucans.</title>
        <authorList>
            <consortium name="NISC Comparative Sequencing Program"/>
            <person name="Wegmann U."/>
            <person name="Louis P."/>
            <person name="Goesmann A."/>
            <person name="Henrissat B."/>
            <person name="Duncan S.H."/>
            <person name="Flint H.J."/>
        </authorList>
    </citation>
    <scope>NUCLEOTIDE SEQUENCE</scope>
    <source>
        <strain evidence="2">NBRC 111756</strain>
    </source>
</reference>
<gene>
    <name evidence="1" type="ORF">ACFQDL_00105</name>
    <name evidence="2" type="ORF">ACFQDL_30695</name>
</gene>
<reference evidence="3" key="2">
    <citation type="journal article" date="2019" name="Int. J. Syst. Evol. Microbiol.">
        <title>The Global Catalogue of Microorganisms (GCM) 10K type strain sequencing project: providing services to taxonomists for standard genome sequencing and annotation.</title>
        <authorList>
            <consortium name="The Broad Institute Genomics Platform"/>
            <consortium name="The Broad Institute Genome Sequencing Center for Infectious Disease"/>
            <person name="Wu L."/>
            <person name="Ma J."/>
        </authorList>
    </citation>
    <scope>NUCLEOTIDE SEQUENCE [LARGE SCALE GENOMIC DNA]</scope>
    <source>
        <strain evidence="3">NBRC 111756</strain>
    </source>
</reference>
<dbReference type="Gene3D" id="2.30.40.10">
    <property type="entry name" value="Urease, subunit C, domain 1"/>
    <property type="match status" value="1"/>
</dbReference>
<sequence>MSVTGLRTGWVVRFDGRQHVMWRHGEVVFAGDLILFVGRDYPGPVDCWVDYDEALIGPGFIDLDALDDVDSTVLPPEKGPVEWMGRLWSQEYLDVGPRDAYSPGQELFKYRYAFSRLIRNGVTTAMPINSMFYRRWAEG</sequence>
<reference evidence="2" key="3">
    <citation type="submission" date="2024-09" db="EMBL/GenBank/DDBJ databases">
        <authorList>
            <person name="Sun Q."/>
            <person name="Mori K."/>
        </authorList>
    </citation>
    <scope>NUCLEOTIDE SEQUENCE</scope>
    <source>
        <strain evidence="2">NBRC 111756</strain>
    </source>
</reference>
<evidence type="ECO:0000313" key="1">
    <source>
        <dbReference type="EMBL" id="MFC6668692.1"/>
    </source>
</evidence>
<protein>
    <submittedName>
        <fullName evidence="2">Uncharacterized protein</fullName>
    </submittedName>
</protein>
<accession>A0ABW2A918</accession>
<comment type="caution">
    <text evidence="2">The sequence shown here is derived from an EMBL/GenBank/DDBJ whole genome shotgun (WGS) entry which is preliminary data.</text>
</comment>